<comment type="subcellular location">
    <subcellularLocation>
        <location evidence="1">Cell inner membrane</location>
        <topology evidence="1">Single-pass membrane protein</topology>
    </subcellularLocation>
</comment>
<gene>
    <name evidence="11" type="ORF">AWB69_07555</name>
</gene>
<evidence type="ECO:0000256" key="3">
    <source>
        <dbReference type="ARBA" id="ARBA00022448"/>
    </source>
</evidence>
<accession>A0A158JCY2</accession>
<keyword evidence="4" id="KW-1003">Cell membrane</keyword>
<dbReference type="GO" id="GO:0046677">
    <property type="term" value="P:response to antibiotic"/>
    <property type="evidence" value="ECO:0007669"/>
    <property type="project" value="UniProtKB-ARBA"/>
</dbReference>
<evidence type="ECO:0000256" key="6">
    <source>
        <dbReference type="ARBA" id="ARBA00022692"/>
    </source>
</evidence>
<evidence type="ECO:0000256" key="9">
    <source>
        <dbReference type="SAM" id="Phobius"/>
    </source>
</evidence>
<dbReference type="Gene3D" id="2.40.30.170">
    <property type="match status" value="1"/>
</dbReference>
<dbReference type="PANTHER" id="PTHR30386:SF19">
    <property type="entry name" value="MULTIDRUG EXPORT PROTEIN EMRA-RELATED"/>
    <property type="match status" value="1"/>
</dbReference>
<comment type="similarity">
    <text evidence="2">Belongs to the membrane fusion protein (MFP) (TC 8.A.1) family.</text>
</comment>
<evidence type="ECO:0000256" key="4">
    <source>
        <dbReference type="ARBA" id="ARBA00022475"/>
    </source>
</evidence>
<evidence type="ECO:0000256" key="2">
    <source>
        <dbReference type="ARBA" id="ARBA00009477"/>
    </source>
</evidence>
<dbReference type="SUPFAM" id="SSF111369">
    <property type="entry name" value="HlyD-like secretion proteins"/>
    <property type="match status" value="2"/>
</dbReference>
<dbReference type="Gene3D" id="2.40.50.100">
    <property type="match status" value="1"/>
</dbReference>
<name>A0A158JCY2_9BURK</name>
<keyword evidence="8 9" id="KW-0472">Membrane</keyword>
<dbReference type="GO" id="GO:1990961">
    <property type="term" value="P:xenobiotic detoxification by transmembrane export across the plasma membrane"/>
    <property type="evidence" value="ECO:0007669"/>
    <property type="project" value="UniProtKB-ARBA"/>
</dbReference>
<sequence>MSTENLLDDRTSTVAPHPKKVMRRNRLFLLLFGTALLLALAAGVHWWTVGRYVEETDNAYVGGNVVPIAARAAGTVREVTVGNTQYVKAGQALVLLDDTETQAALTQAQARLVQAKRQARSATYSNAMYAAAVDARTAELKLAEQMLKARSGASVEVVSTEEFARAAESVALAKANLASAQSQLASGLAMSGSGRVEDDPAVVQAEQQVKLAQVAVTRTVIVAPVEGSIAQRSVEVGQPVNAGIPLMTVVPLKHLWIQANFKEGQVRNLRIGQPATIVSDLYGSSVKFHGRIGGLSPGTGSAFSMLPPENAAGNWIKVVQRVPVLVLLDPAELAEHPLRVGLSTTVEVDTHDLAGKPVSAADSASIR</sequence>
<evidence type="ECO:0000313" key="11">
    <source>
        <dbReference type="EMBL" id="SAL66686.1"/>
    </source>
</evidence>
<dbReference type="Pfam" id="PF25885">
    <property type="entry name" value="HH_EMRA"/>
    <property type="match status" value="1"/>
</dbReference>
<dbReference type="Proteomes" id="UP000054683">
    <property type="component" value="Unassembled WGS sequence"/>
</dbReference>
<evidence type="ECO:0000313" key="12">
    <source>
        <dbReference type="Proteomes" id="UP000054683"/>
    </source>
</evidence>
<evidence type="ECO:0000256" key="1">
    <source>
        <dbReference type="ARBA" id="ARBA00004377"/>
    </source>
</evidence>
<dbReference type="FunFam" id="2.40.30.170:FF:000003">
    <property type="entry name" value="Multidrug resistance protein A"/>
    <property type="match status" value="1"/>
</dbReference>
<keyword evidence="7 9" id="KW-1133">Transmembrane helix</keyword>
<feature type="domain" description="Multidrug export protein EmrA/FarA alpha-helical hairpin" evidence="10">
    <location>
        <begin position="99"/>
        <end position="219"/>
    </location>
</feature>
<keyword evidence="5" id="KW-0997">Cell inner membrane</keyword>
<evidence type="ECO:0000256" key="8">
    <source>
        <dbReference type="ARBA" id="ARBA00023136"/>
    </source>
</evidence>
<evidence type="ECO:0000259" key="10">
    <source>
        <dbReference type="Pfam" id="PF25885"/>
    </source>
</evidence>
<dbReference type="GO" id="GO:0005886">
    <property type="term" value="C:plasma membrane"/>
    <property type="evidence" value="ECO:0007669"/>
    <property type="project" value="UniProtKB-SubCell"/>
</dbReference>
<reference evidence="11 12" key="1">
    <citation type="submission" date="2016-01" db="EMBL/GenBank/DDBJ databases">
        <authorList>
            <person name="Oliw E.H."/>
        </authorList>
    </citation>
    <scope>NUCLEOTIDE SEQUENCE [LARGE SCALE GENOMIC DNA]</scope>
    <source>
        <strain evidence="11">LMG 27134</strain>
    </source>
</reference>
<dbReference type="PANTHER" id="PTHR30386">
    <property type="entry name" value="MEMBRANE FUSION SUBUNIT OF EMRAB-TOLC MULTIDRUG EFFLUX PUMP"/>
    <property type="match status" value="1"/>
</dbReference>
<keyword evidence="6 9" id="KW-0812">Transmembrane</keyword>
<dbReference type="EMBL" id="FCOK02000079">
    <property type="protein sequence ID" value="SAL66686.1"/>
    <property type="molecule type" value="Genomic_DNA"/>
</dbReference>
<dbReference type="InterPro" id="IPR058633">
    <property type="entry name" value="EmrA/FarA_HH"/>
</dbReference>
<protein>
    <submittedName>
        <fullName evidence="11">Secretion protein HlyD family protein</fullName>
    </submittedName>
</protein>
<dbReference type="InterPro" id="IPR050739">
    <property type="entry name" value="MFP"/>
</dbReference>
<dbReference type="AlphaFoldDB" id="A0A158JCY2"/>
<keyword evidence="3" id="KW-0813">Transport</keyword>
<evidence type="ECO:0000256" key="7">
    <source>
        <dbReference type="ARBA" id="ARBA00022989"/>
    </source>
</evidence>
<dbReference type="GO" id="GO:0015721">
    <property type="term" value="P:bile acid and bile salt transport"/>
    <property type="evidence" value="ECO:0007669"/>
    <property type="project" value="UniProtKB-ARBA"/>
</dbReference>
<dbReference type="RefSeq" id="WP_082913754.1">
    <property type="nucleotide sequence ID" value="NZ_FCOK02000079.1"/>
</dbReference>
<evidence type="ECO:0000256" key="5">
    <source>
        <dbReference type="ARBA" id="ARBA00022519"/>
    </source>
</evidence>
<feature type="transmembrane region" description="Helical" evidence="9">
    <location>
        <begin position="27"/>
        <end position="47"/>
    </location>
</feature>
<proteinExistence type="inferred from homology"/>
<dbReference type="OrthoDB" id="9811754at2"/>
<organism evidence="11 12">
    <name type="scientific">Caballeronia udeis</name>
    <dbReference type="NCBI Taxonomy" id="1232866"/>
    <lineage>
        <taxon>Bacteria</taxon>
        <taxon>Pseudomonadati</taxon>
        <taxon>Pseudomonadota</taxon>
        <taxon>Betaproteobacteria</taxon>
        <taxon>Burkholderiales</taxon>
        <taxon>Burkholderiaceae</taxon>
        <taxon>Caballeronia</taxon>
    </lineage>
</organism>